<organism evidence="6 7">
    <name type="scientific">Adineta steineri</name>
    <dbReference type="NCBI Taxonomy" id="433720"/>
    <lineage>
        <taxon>Eukaryota</taxon>
        <taxon>Metazoa</taxon>
        <taxon>Spiralia</taxon>
        <taxon>Gnathifera</taxon>
        <taxon>Rotifera</taxon>
        <taxon>Eurotatoria</taxon>
        <taxon>Bdelloidea</taxon>
        <taxon>Adinetida</taxon>
        <taxon>Adinetidae</taxon>
        <taxon>Adineta</taxon>
    </lineage>
</organism>
<dbReference type="InterPro" id="IPR007657">
    <property type="entry name" value="Glycosyltransferase_61"/>
</dbReference>
<keyword evidence="4" id="KW-1133">Transmembrane helix</keyword>
<keyword evidence="4" id="KW-0812">Transmembrane</keyword>
<gene>
    <name evidence="6" type="ORF">IZO911_LOCUS41252</name>
</gene>
<dbReference type="GO" id="GO:0016757">
    <property type="term" value="F:glycosyltransferase activity"/>
    <property type="evidence" value="ECO:0007669"/>
    <property type="project" value="UniProtKB-KW"/>
</dbReference>
<dbReference type="AlphaFoldDB" id="A0A815NAM5"/>
<dbReference type="InterPro" id="IPR049625">
    <property type="entry name" value="Glyco_transf_61_cat"/>
</dbReference>
<dbReference type="EMBL" id="CAJNOE010001534">
    <property type="protein sequence ID" value="CAF1431385.1"/>
    <property type="molecule type" value="Genomic_DNA"/>
</dbReference>
<evidence type="ECO:0000259" key="5">
    <source>
        <dbReference type="Pfam" id="PF04577"/>
    </source>
</evidence>
<proteinExistence type="predicted"/>
<keyword evidence="4" id="KW-0472">Membrane</keyword>
<feature type="transmembrane region" description="Helical" evidence="4">
    <location>
        <begin position="12"/>
        <end position="29"/>
    </location>
</feature>
<reference evidence="6" key="1">
    <citation type="submission" date="2021-02" db="EMBL/GenBank/DDBJ databases">
        <authorList>
            <person name="Nowell W R."/>
        </authorList>
    </citation>
    <scope>NUCLEOTIDE SEQUENCE</scope>
</reference>
<sequence>MMNTKATRQIRFALILIIVITLLLFYNGYNCFGNTTHILSYQFNNGDTSDSGSSGIPLPASFASHYSGSKDVPLSSGALNLFYSSFQCFNNNDTSSSGSSGIPLPASFASHYSGSKDVPLSSGALNLFYSSFQCVGGNPGDMGTQGSWGDRQCIFHNVCVQGNESTPLYIVDYFYPASISSLSSTIIRVNDIFLGLRHGLPGGRDASKLQVRLVPMNHSDQTDPNRNLRYLDETYLMYQILPEKDMNFGHVLFDDAFGLYAILRQFRATRYNSPNKNHVLVFEACEDFEGHLNELCVKFTKGIFPTITSHPIRSIDSLFDSSVNSNRICFRELVAGQGASGAIGWGPKNFNRAQIFFDFRTDLLLTHRINPNIIPKQHHILLVNKKGRRRFHNLDEIYKKILSTPRYAGIKITIADDFKNLTITQQLELFQTVTIAISPCGGISLLFFFLPRQSVLIVSGYPYMARMEAQLWDYQTHLQLFQTVTIAISPCGGISLLFFFLPRQSVLIVSGYPYMARMEAQLWDYQTHLRVIHYPIQSNDEFVLPPQYKKDDGVALRNHADIILQSEKLFALIDKALITTAMKSS</sequence>
<accession>A0A815NAM5</accession>
<evidence type="ECO:0000256" key="3">
    <source>
        <dbReference type="ARBA" id="ARBA00023180"/>
    </source>
</evidence>
<keyword evidence="2" id="KW-0808">Transferase</keyword>
<protein>
    <recommendedName>
        <fullName evidence="5">Glycosyltransferase 61 catalytic domain-containing protein</fullName>
    </recommendedName>
</protein>
<dbReference type="PANTHER" id="PTHR20961">
    <property type="entry name" value="GLYCOSYLTRANSFERASE"/>
    <property type="match status" value="1"/>
</dbReference>
<evidence type="ECO:0000256" key="4">
    <source>
        <dbReference type="SAM" id="Phobius"/>
    </source>
</evidence>
<dbReference type="Proteomes" id="UP000663860">
    <property type="component" value="Unassembled WGS sequence"/>
</dbReference>
<keyword evidence="1" id="KW-0328">Glycosyltransferase</keyword>
<evidence type="ECO:0000256" key="1">
    <source>
        <dbReference type="ARBA" id="ARBA00022676"/>
    </source>
</evidence>
<feature type="domain" description="Glycosyltransferase 61 catalytic" evidence="5">
    <location>
        <begin position="371"/>
        <end position="456"/>
    </location>
</feature>
<keyword evidence="3" id="KW-0325">Glycoprotein</keyword>
<evidence type="ECO:0000256" key="2">
    <source>
        <dbReference type="ARBA" id="ARBA00022679"/>
    </source>
</evidence>
<evidence type="ECO:0000313" key="6">
    <source>
        <dbReference type="EMBL" id="CAF1431385.1"/>
    </source>
</evidence>
<evidence type="ECO:0000313" key="7">
    <source>
        <dbReference type="Proteomes" id="UP000663860"/>
    </source>
</evidence>
<comment type="caution">
    <text evidence="6">The sequence shown here is derived from an EMBL/GenBank/DDBJ whole genome shotgun (WGS) entry which is preliminary data.</text>
</comment>
<dbReference type="Pfam" id="PF04577">
    <property type="entry name" value="Glyco_transf_61"/>
    <property type="match status" value="1"/>
</dbReference>
<name>A0A815NAM5_9BILA</name>